<proteinExistence type="predicted"/>
<gene>
    <name evidence="1" type="ORF">DR950_25370</name>
</gene>
<dbReference type="Pfam" id="PF19457">
    <property type="entry name" value="DUF5994"/>
    <property type="match status" value="1"/>
</dbReference>
<dbReference type="EMBL" id="QVIG01000001">
    <property type="protein sequence ID" value="RGD60657.1"/>
    <property type="molecule type" value="Genomic_DNA"/>
</dbReference>
<dbReference type="AlphaFoldDB" id="A0A372ZZ97"/>
<evidence type="ECO:0000313" key="2">
    <source>
        <dbReference type="Proteomes" id="UP000263377"/>
    </source>
</evidence>
<organism evidence="1 2">
    <name type="scientific">Kitasatospora xanthocidica</name>
    <dbReference type="NCBI Taxonomy" id="83382"/>
    <lineage>
        <taxon>Bacteria</taxon>
        <taxon>Bacillati</taxon>
        <taxon>Actinomycetota</taxon>
        <taxon>Actinomycetes</taxon>
        <taxon>Kitasatosporales</taxon>
        <taxon>Streptomycetaceae</taxon>
        <taxon>Kitasatospora</taxon>
    </lineage>
</organism>
<dbReference type="RefSeq" id="WP_117488803.1">
    <property type="nucleotide sequence ID" value="NZ_QVIG01000001.1"/>
</dbReference>
<dbReference type="Proteomes" id="UP000263377">
    <property type="component" value="Unassembled WGS sequence"/>
</dbReference>
<comment type="caution">
    <text evidence="1">The sequence shown here is derived from an EMBL/GenBank/DDBJ whole genome shotgun (WGS) entry which is preliminary data.</text>
</comment>
<reference evidence="1 2" key="1">
    <citation type="submission" date="2018-08" db="EMBL/GenBank/DDBJ databases">
        <title>Diversity &amp; Physiological Properties of Lignin-Decomposing Actinobacteria from Soil.</title>
        <authorList>
            <person name="Roh S.G."/>
            <person name="Kim S.B."/>
        </authorList>
    </citation>
    <scope>NUCLEOTIDE SEQUENCE [LARGE SCALE GENOMIC DNA]</scope>
    <source>
        <strain evidence="1 2">MMS17-GH009</strain>
    </source>
</reference>
<evidence type="ECO:0000313" key="1">
    <source>
        <dbReference type="EMBL" id="RGD60657.1"/>
    </source>
</evidence>
<sequence>MMPIPLPNPSPNGPWTVPGAPLLPRLELEPTQSREGVFDGAWWPRSNQVRTELPDLITALGAHFGRILRVGLDTSAWDGVPRSVMANGLMIRINWFPGSDATISVTRGLQDHFLLLVVPPGTDPTTAASAMAGASATGNHTPAAELLLG</sequence>
<keyword evidence="2" id="KW-1185">Reference proteome</keyword>
<accession>A0A372ZZ97</accession>
<protein>
    <submittedName>
        <fullName evidence="1">Uncharacterized protein</fullName>
    </submittedName>
</protein>
<dbReference type="InterPro" id="IPR046036">
    <property type="entry name" value="DUF5994"/>
</dbReference>
<name>A0A372ZZ97_9ACTN</name>